<feature type="signal peptide" evidence="2">
    <location>
        <begin position="1"/>
        <end position="28"/>
    </location>
</feature>
<feature type="chain" id="PRO_5039913983" evidence="2">
    <location>
        <begin position="29"/>
        <end position="102"/>
    </location>
</feature>
<sequence length="102" mass="11433">MAAASNHIVRLLILCLLIALSGVLLTRADLPRFAHPSKDDGSLSLLVLGDWGRNGDYNQSEVALQVLPLSYTPPLFTLSFHFHSSFIAYTLYLIFYIKIFYS</sequence>
<keyword evidence="1" id="KW-1133">Transmembrane helix</keyword>
<protein>
    <submittedName>
        <fullName evidence="3">Uncharacterized protein</fullName>
    </submittedName>
</protein>
<reference evidence="3" key="1">
    <citation type="submission" date="2023-03" db="UniProtKB">
        <authorList>
            <consortium name="EnsemblPlants"/>
        </authorList>
    </citation>
    <scope>IDENTIFICATION</scope>
</reference>
<dbReference type="EnsemblPlants" id="MELO3C005243.2.1">
    <property type="protein sequence ID" value="MELO3C005243.2.1"/>
    <property type="gene ID" value="MELO3C005243.2"/>
</dbReference>
<evidence type="ECO:0000256" key="1">
    <source>
        <dbReference type="SAM" id="Phobius"/>
    </source>
</evidence>
<evidence type="ECO:0000313" key="3">
    <source>
        <dbReference type="EnsemblPlants" id="MELO3C005243.2.1"/>
    </source>
</evidence>
<evidence type="ECO:0000256" key="2">
    <source>
        <dbReference type="SAM" id="SignalP"/>
    </source>
</evidence>
<name>A0A9I9CL39_CUCME</name>
<accession>A0A9I9CL39</accession>
<dbReference type="AlphaFoldDB" id="A0A9I9CL39"/>
<keyword evidence="2" id="KW-0732">Signal</keyword>
<dbReference type="Gramene" id="MELO3C005243.2.1">
    <property type="protein sequence ID" value="MELO3C005243.2.1"/>
    <property type="gene ID" value="MELO3C005243.2"/>
</dbReference>
<feature type="transmembrane region" description="Helical" evidence="1">
    <location>
        <begin position="80"/>
        <end position="101"/>
    </location>
</feature>
<organism evidence="3">
    <name type="scientific">Cucumis melo</name>
    <name type="common">Muskmelon</name>
    <dbReference type="NCBI Taxonomy" id="3656"/>
    <lineage>
        <taxon>Eukaryota</taxon>
        <taxon>Viridiplantae</taxon>
        <taxon>Streptophyta</taxon>
        <taxon>Embryophyta</taxon>
        <taxon>Tracheophyta</taxon>
        <taxon>Spermatophyta</taxon>
        <taxon>Magnoliopsida</taxon>
        <taxon>eudicotyledons</taxon>
        <taxon>Gunneridae</taxon>
        <taxon>Pentapetalae</taxon>
        <taxon>rosids</taxon>
        <taxon>fabids</taxon>
        <taxon>Cucurbitales</taxon>
        <taxon>Cucurbitaceae</taxon>
        <taxon>Benincaseae</taxon>
        <taxon>Cucumis</taxon>
    </lineage>
</organism>
<keyword evidence="1" id="KW-0812">Transmembrane</keyword>
<proteinExistence type="predicted"/>
<keyword evidence="1" id="KW-0472">Membrane</keyword>